<reference evidence="6 7" key="1">
    <citation type="submission" date="2024-11" db="EMBL/GenBank/DDBJ databases">
        <title>A near-complete genome assembly of Cinchona calisaya.</title>
        <authorList>
            <person name="Lian D.C."/>
            <person name="Zhao X.W."/>
            <person name="Wei L."/>
        </authorList>
    </citation>
    <scope>NUCLEOTIDE SEQUENCE [LARGE SCALE GENOMIC DNA]</scope>
    <source>
        <tissue evidence="6">Nenye</tissue>
    </source>
</reference>
<dbReference type="CDD" id="cd06899">
    <property type="entry name" value="lectin_legume_LecRK_Arcelin_ConA"/>
    <property type="match status" value="1"/>
</dbReference>
<feature type="signal peptide" evidence="4">
    <location>
        <begin position="1"/>
        <end position="25"/>
    </location>
</feature>
<protein>
    <recommendedName>
        <fullName evidence="5">Legume lectin domain-containing protein</fullName>
    </recommendedName>
</protein>
<sequence>MATFSIPTFTIPILLIYLSLKPISPIPLPNTPHFGPNLLLIGDAHAINSPSSVQLTDPKSSPSSGLLIRSKPIKFRTSTKPLSFSTDFTFSISPQNGDGLAFIIVPADFSPKFSRERFGLSRENRFFAVKFDTSVNGNVGDRNGNHVGVDVGSLHSVKVSNVSAINLVLNSGIKLHSWVDYDSSSKRLEVRLCEFGNPRPYDPLLAHGIDLGEMWRGEKVLVGLSSSSGNSMQRTNVYSWKFKLRSIPNWLHSQPVNPQAFSSEHDQEKMVDQKKLCALRLFSRLIFATGCGLLAAFAVLFLWTLFANGSSQVAVIPVKCSTNSGDFRYEKIKLVLEDSLDGVKN</sequence>
<dbReference type="InterPro" id="IPR001220">
    <property type="entry name" value="Legume_lectin_dom"/>
</dbReference>
<name>A0ABD2ZYX6_9GENT</name>
<keyword evidence="3" id="KW-1133">Transmembrane helix</keyword>
<dbReference type="GO" id="GO:0030246">
    <property type="term" value="F:carbohydrate binding"/>
    <property type="evidence" value="ECO:0007669"/>
    <property type="project" value="UniProtKB-KW"/>
</dbReference>
<keyword evidence="4" id="KW-0732">Signal</keyword>
<gene>
    <name evidence="6" type="ORF">ACH5RR_016765</name>
</gene>
<dbReference type="Gene3D" id="2.60.120.200">
    <property type="match status" value="1"/>
</dbReference>
<dbReference type="EMBL" id="JBJUIK010000007">
    <property type="protein sequence ID" value="KAL3523931.1"/>
    <property type="molecule type" value="Genomic_DNA"/>
</dbReference>
<accession>A0ABD2ZYX6</accession>
<feature type="domain" description="Legume lectin" evidence="5">
    <location>
        <begin position="36"/>
        <end position="254"/>
    </location>
</feature>
<dbReference type="InterPro" id="IPR050258">
    <property type="entry name" value="Leguminous_Lectin"/>
</dbReference>
<dbReference type="AlphaFoldDB" id="A0ABD2ZYX6"/>
<dbReference type="SUPFAM" id="SSF49899">
    <property type="entry name" value="Concanavalin A-like lectins/glucanases"/>
    <property type="match status" value="1"/>
</dbReference>
<keyword evidence="2" id="KW-0430">Lectin</keyword>
<evidence type="ECO:0000259" key="5">
    <source>
        <dbReference type="Pfam" id="PF00139"/>
    </source>
</evidence>
<evidence type="ECO:0000256" key="3">
    <source>
        <dbReference type="SAM" id="Phobius"/>
    </source>
</evidence>
<evidence type="ECO:0000313" key="7">
    <source>
        <dbReference type="Proteomes" id="UP001630127"/>
    </source>
</evidence>
<dbReference type="PANTHER" id="PTHR32401:SF54">
    <property type="entry name" value="L-TYPE LECTIN-DOMAIN CONTAINING RECEPTOR KINASE S.4-LIKE"/>
    <property type="match status" value="1"/>
</dbReference>
<evidence type="ECO:0000256" key="2">
    <source>
        <dbReference type="ARBA" id="ARBA00022734"/>
    </source>
</evidence>
<feature type="chain" id="PRO_5044871463" description="Legume lectin domain-containing protein" evidence="4">
    <location>
        <begin position="26"/>
        <end position="345"/>
    </location>
</feature>
<evidence type="ECO:0000256" key="4">
    <source>
        <dbReference type="SAM" id="SignalP"/>
    </source>
</evidence>
<evidence type="ECO:0000313" key="6">
    <source>
        <dbReference type="EMBL" id="KAL3523931.1"/>
    </source>
</evidence>
<dbReference type="PANTHER" id="PTHR32401">
    <property type="entry name" value="CONCANAVALIN A-LIKE LECTIN FAMILY PROTEIN"/>
    <property type="match status" value="1"/>
</dbReference>
<comment type="caution">
    <text evidence="6">The sequence shown here is derived from an EMBL/GenBank/DDBJ whole genome shotgun (WGS) entry which is preliminary data.</text>
</comment>
<evidence type="ECO:0000256" key="1">
    <source>
        <dbReference type="ARBA" id="ARBA00007606"/>
    </source>
</evidence>
<comment type="similarity">
    <text evidence="1">Belongs to the leguminous lectin family.</text>
</comment>
<proteinExistence type="inferred from homology"/>
<keyword evidence="7" id="KW-1185">Reference proteome</keyword>
<keyword evidence="3" id="KW-0812">Transmembrane</keyword>
<dbReference type="Pfam" id="PF00139">
    <property type="entry name" value="Lectin_legB"/>
    <property type="match status" value="1"/>
</dbReference>
<keyword evidence="3" id="KW-0472">Membrane</keyword>
<dbReference type="InterPro" id="IPR013320">
    <property type="entry name" value="ConA-like_dom_sf"/>
</dbReference>
<dbReference type="Proteomes" id="UP001630127">
    <property type="component" value="Unassembled WGS sequence"/>
</dbReference>
<organism evidence="6 7">
    <name type="scientific">Cinchona calisaya</name>
    <dbReference type="NCBI Taxonomy" id="153742"/>
    <lineage>
        <taxon>Eukaryota</taxon>
        <taxon>Viridiplantae</taxon>
        <taxon>Streptophyta</taxon>
        <taxon>Embryophyta</taxon>
        <taxon>Tracheophyta</taxon>
        <taxon>Spermatophyta</taxon>
        <taxon>Magnoliopsida</taxon>
        <taxon>eudicotyledons</taxon>
        <taxon>Gunneridae</taxon>
        <taxon>Pentapetalae</taxon>
        <taxon>asterids</taxon>
        <taxon>lamiids</taxon>
        <taxon>Gentianales</taxon>
        <taxon>Rubiaceae</taxon>
        <taxon>Cinchonoideae</taxon>
        <taxon>Cinchoneae</taxon>
        <taxon>Cinchona</taxon>
    </lineage>
</organism>
<feature type="transmembrane region" description="Helical" evidence="3">
    <location>
        <begin position="285"/>
        <end position="306"/>
    </location>
</feature>